<organism evidence="2 4">
    <name type="scientific">Oryza sativa subsp. japonica</name>
    <name type="common">Rice</name>
    <dbReference type="NCBI Taxonomy" id="39947"/>
    <lineage>
        <taxon>Eukaryota</taxon>
        <taxon>Viridiplantae</taxon>
        <taxon>Streptophyta</taxon>
        <taxon>Embryophyta</taxon>
        <taxon>Tracheophyta</taxon>
        <taxon>Spermatophyta</taxon>
        <taxon>Magnoliopsida</taxon>
        <taxon>Liliopsida</taxon>
        <taxon>Poales</taxon>
        <taxon>Poaceae</taxon>
        <taxon>BOP clade</taxon>
        <taxon>Oryzoideae</taxon>
        <taxon>Oryzeae</taxon>
        <taxon>Oryzinae</taxon>
        <taxon>Oryza</taxon>
        <taxon>Oryza sativa</taxon>
    </lineage>
</organism>
<dbReference type="Proteomes" id="UP000000763">
    <property type="component" value="Chromosome 7"/>
</dbReference>
<evidence type="ECO:0000313" key="3">
    <source>
        <dbReference type="EMBL" id="BAD31226.1"/>
    </source>
</evidence>
<feature type="compositionally biased region" description="Basic and acidic residues" evidence="1">
    <location>
        <begin position="25"/>
        <end position="38"/>
    </location>
</feature>
<evidence type="ECO:0000256" key="1">
    <source>
        <dbReference type="SAM" id="MobiDB-lite"/>
    </source>
</evidence>
<sequence>MSQAYPRPEGFPSQEMHRARTGLCLDDKQEQRSEGQRDKGVSMIFIKIIPELEWNFRRMNFFFFRLQQLE</sequence>
<protein>
    <submittedName>
        <fullName evidence="2">Uncharacterized protein</fullName>
    </submittedName>
</protein>
<reference evidence="4" key="4">
    <citation type="journal article" date="2008" name="Nucleic Acids Res.">
        <title>The rice annotation project database (RAP-DB): 2008 update.</title>
        <authorList>
            <consortium name="The rice annotation project (RAP)"/>
        </authorList>
    </citation>
    <scope>GENOME REANNOTATION</scope>
    <source>
        <strain evidence="4">cv. Nipponbare</strain>
    </source>
</reference>
<dbReference type="EMBL" id="AP005325">
    <property type="protein sequence ID" value="BAC21557.1"/>
    <property type="molecule type" value="Genomic_DNA"/>
</dbReference>
<dbReference type="AlphaFoldDB" id="Q8H2Z0"/>
<accession>Q8H2Z0</accession>
<dbReference type="EMBL" id="AP005247">
    <property type="protein sequence ID" value="BAD31226.1"/>
    <property type="molecule type" value="Genomic_DNA"/>
</dbReference>
<reference evidence="2" key="2">
    <citation type="submission" date="2002-05" db="EMBL/GenBank/DDBJ databases">
        <title>Oryza sativa nipponbare(GA3) genomic DNA, chromosome 7, PAC clone:P0710F09.</title>
        <authorList>
            <person name="Sasaki T."/>
            <person name="Matsumoto T."/>
            <person name="Katayose Y."/>
        </authorList>
    </citation>
    <scope>NUCLEOTIDE SEQUENCE</scope>
</reference>
<feature type="region of interest" description="Disordered" evidence="1">
    <location>
        <begin position="1"/>
        <end position="38"/>
    </location>
</feature>
<gene>
    <name evidence="2" type="primary">P0710F09.148</name>
    <name evidence="3" type="ORF">OSJNBa0077F02.101</name>
</gene>
<evidence type="ECO:0000313" key="4">
    <source>
        <dbReference type="Proteomes" id="UP000000763"/>
    </source>
</evidence>
<reference evidence="4" key="3">
    <citation type="journal article" date="2005" name="Nature">
        <title>The map-based sequence of the rice genome.</title>
        <authorList>
            <consortium name="International rice genome sequencing project (IRGSP)"/>
            <person name="Matsumoto T."/>
            <person name="Wu J."/>
            <person name="Kanamori H."/>
            <person name="Katayose Y."/>
            <person name="Fujisawa M."/>
            <person name="Namiki N."/>
            <person name="Mizuno H."/>
            <person name="Yamamoto K."/>
            <person name="Antonio B.A."/>
            <person name="Baba T."/>
            <person name="Sakata K."/>
            <person name="Nagamura Y."/>
            <person name="Aoki H."/>
            <person name="Arikawa K."/>
            <person name="Arita K."/>
            <person name="Bito T."/>
            <person name="Chiden Y."/>
            <person name="Fujitsuka N."/>
            <person name="Fukunaka R."/>
            <person name="Hamada M."/>
            <person name="Harada C."/>
            <person name="Hayashi A."/>
            <person name="Hijishita S."/>
            <person name="Honda M."/>
            <person name="Hosokawa S."/>
            <person name="Ichikawa Y."/>
            <person name="Idonuma A."/>
            <person name="Iijima M."/>
            <person name="Ikeda M."/>
            <person name="Ikeno M."/>
            <person name="Ito K."/>
            <person name="Ito S."/>
            <person name="Ito T."/>
            <person name="Ito Y."/>
            <person name="Ito Y."/>
            <person name="Iwabuchi A."/>
            <person name="Kamiya K."/>
            <person name="Karasawa W."/>
            <person name="Kurita K."/>
            <person name="Katagiri S."/>
            <person name="Kikuta A."/>
            <person name="Kobayashi H."/>
            <person name="Kobayashi N."/>
            <person name="Machita K."/>
            <person name="Maehara T."/>
            <person name="Masukawa M."/>
            <person name="Mizubayashi T."/>
            <person name="Mukai Y."/>
            <person name="Nagasaki H."/>
            <person name="Nagata Y."/>
            <person name="Naito S."/>
            <person name="Nakashima M."/>
            <person name="Nakama Y."/>
            <person name="Nakamichi Y."/>
            <person name="Nakamura M."/>
            <person name="Meguro A."/>
            <person name="Negishi M."/>
            <person name="Ohta I."/>
            <person name="Ohta T."/>
            <person name="Okamoto M."/>
            <person name="Ono N."/>
            <person name="Saji S."/>
            <person name="Sakaguchi M."/>
            <person name="Sakai K."/>
            <person name="Shibata M."/>
            <person name="Shimokawa T."/>
            <person name="Song J."/>
            <person name="Takazaki Y."/>
            <person name="Terasawa K."/>
            <person name="Tsugane M."/>
            <person name="Tsuji K."/>
            <person name="Ueda S."/>
            <person name="Waki K."/>
            <person name="Yamagata H."/>
            <person name="Yamamoto M."/>
            <person name="Yamamoto S."/>
            <person name="Yamane H."/>
            <person name="Yoshiki S."/>
            <person name="Yoshihara R."/>
            <person name="Yukawa K."/>
            <person name="Zhong H."/>
            <person name="Yano M."/>
            <person name="Yuan Q."/>
            <person name="Ouyang S."/>
            <person name="Liu J."/>
            <person name="Jones K.M."/>
            <person name="Gansberger K."/>
            <person name="Moffat K."/>
            <person name="Hill J."/>
            <person name="Bera J."/>
            <person name="Fadrosh D."/>
            <person name="Jin S."/>
            <person name="Johri S."/>
            <person name="Kim M."/>
            <person name="Overton L."/>
            <person name="Reardon M."/>
            <person name="Tsitrin T."/>
            <person name="Vuong H."/>
            <person name="Weaver B."/>
            <person name="Ciecko A."/>
            <person name="Tallon L."/>
            <person name="Jackson J."/>
            <person name="Pai G."/>
            <person name="Aken S.V."/>
            <person name="Utterback T."/>
            <person name="Reidmuller S."/>
            <person name="Feldblyum T."/>
            <person name="Hsiao J."/>
            <person name="Zismann V."/>
            <person name="Iobst S."/>
            <person name="de Vazeille A.R."/>
            <person name="Buell C.R."/>
            <person name="Ying K."/>
            <person name="Li Y."/>
            <person name="Lu T."/>
            <person name="Huang Y."/>
            <person name="Zhao Q."/>
            <person name="Feng Q."/>
            <person name="Zhang L."/>
            <person name="Zhu J."/>
            <person name="Weng Q."/>
            <person name="Mu J."/>
            <person name="Lu Y."/>
            <person name="Fan D."/>
            <person name="Liu Y."/>
            <person name="Guan J."/>
            <person name="Zhang Y."/>
            <person name="Yu S."/>
            <person name="Liu X."/>
            <person name="Zhang Y."/>
            <person name="Hong G."/>
            <person name="Han B."/>
            <person name="Choisne N."/>
            <person name="Demange N."/>
            <person name="Orjeda G."/>
            <person name="Samain S."/>
            <person name="Cattolico L."/>
            <person name="Pelletier E."/>
            <person name="Couloux A."/>
            <person name="Segurens B."/>
            <person name="Wincker P."/>
            <person name="D'Hont A."/>
            <person name="Scarpelli C."/>
            <person name="Weissenbach J."/>
            <person name="Salanoubat M."/>
            <person name="Quetier F."/>
            <person name="Yu Y."/>
            <person name="Kim H.R."/>
            <person name="Rambo T."/>
            <person name="Currie J."/>
            <person name="Collura K."/>
            <person name="Luo M."/>
            <person name="Yang T."/>
            <person name="Ammiraju J.S.S."/>
            <person name="Engler F."/>
            <person name="Soderlund C."/>
            <person name="Wing R.A."/>
            <person name="Palmer L.E."/>
            <person name="de la Bastide M."/>
            <person name="Spiegel L."/>
            <person name="Nascimento L."/>
            <person name="Zutavern T."/>
            <person name="O'Shaughnessy A."/>
            <person name="Dike S."/>
            <person name="Dedhia N."/>
            <person name="Preston R."/>
            <person name="Balija V."/>
            <person name="McCombie W.R."/>
            <person name="Chow T."/>
            <person name="Chen H."/>
            <person name="Chung M."/>
            <person name="Chen C."/>
            <person name="Shaw J."/>
            <person name="Wu H."/>
            <person name="Hsiao K."/>
            <person name="Chao Y."/>
            <person name="Chu M."/>
            <person name="Cheng C."/>
            <person name="Hour A."/>
            <person name="Lee P."/>
            <person name="Lin S."/>
            <person name="Lin Y."/>
            <person name="Liou J."/>
            <person name="Liu S."/>
            <person name="Hsing Y."/>
            <person name="Raghuvanshi S."/>
            <person name="Mohanty A."/>
            <person name="Bharti A.K."/>
            <person name="Gaur A."/>
            <person name="Gupta V."/>
            <person name="Kumar D."/>
            <person name="Ravi V."/>
            <person name="Vij S."/>
            <person name="Kapur A."/>
            <person name="Khurana P."/>
            <person name="Khurana P."/>
            <person name="Khurana J.P."/>
            <person name="Tyagi A.K."/>
            <person name="Gaikwad K."/>
            <person name="Singh A."/>
            <person name="Dalal V."/>
            <person name="Srivastava S."/>
            <person name="Dixit A."/>
            <person name="Pal A.K."/>
            <person name="Ghazi I.A."/>
            <person name="Yadav M."/>
            <person name="Pandit A."/>
            <person name="Bhargava A."/>
            <person name="Sureshbabu K."/>
            <person name="Batra K."/>
            <person name="Sharma T.R."/>
            <person name="Mohapatra T."/>
            <person name="Singh N.K."/>
            <person name="Messing J."/>
            <person name="Nelson A.B."/>
            <person name="Fuks G."/>
            <person name="Kavchok S."/>
            <person name="Keizer G."/>
            <person name="Linton E."/>
            <person name="Llaca V."/>
            <person name="Song R."/>
            <person name="Tanyolac B."/>
            <person name="Young S."/>
            <person name="Ho-Il K."/>
            <person name="Hahn J.H."/>
            <person name="Sangsakoo G."/>
            <person name="Vanavichit A."/>
            <person name="de Mattos Luiz.A.T."/>
            <person name="Zimmer P.D."/>
            <person name="Malone G."/>
            <person name="Dellagostin O."/>
            <person name="de Oliveira A.C."/>
            <person name="Bevan M."/>
            <person name="Bancroft I."/>
            <person name="Minx P."/>
            <person name="Cordum H."/>
            <person name="Wilson R."/>
            <person name="Cheng Z."/>
            <person name="Jin W."/>
            <person name="Jiang J."/>
            <person name="Leong S.A."/>
            <person name="Iwama H."/>
            <person name="Gojobori T."/>
            <person name="Itoh T."/>
            <person name="Niimura Y."/>
            <person name="Fujii Y."/>
            <person name="Habara T."/>
            <person name="Sakai H."/>
            <person name="Sato Y."/>
            <person name="Wilson G."/>
            <person name="Kumar K."/>
            <person name="McCouch S."/>
            <person name="Juretic N."/>
            <person name="Hoen D."/>
            <person name="Wright S."/>
            <person name="Bruskiewich R."/>
            <person name="Bureau T."/>
            <person name="Miyao A."/>
            <person name="Hirochika H."/>
            <person name="Nishikawa T."/>
            <person name="Kadowaki K."/>
            <person name="Sugiura M."/>
            <person name="Burr B."/>
            <person name="Sasaki T."/>
        </authorList>
    </citation>
    <scope>NUCLEOTIDE SEQUENCE [LARGE SCALE GENOMIC DNA]</scope>
    <source>
        <strain evidence="4">cv. Nipponbare</strain>
    </source>
</reference>
<evidence type="ECO:0000313" key="2">
    <source>
        <dbReference type="EMBL" id="BAC21557.1"/>
    </source>
</evidence>
<reference evidence="3" key="1">
    <citation type="submission" date="2002-05" db="EMBL/GenBank/DDBJ databases">
        <title>Oryza sativa nipponbare(GA3) genomic DNA, chromosome 7, BAC clone:OSJNBa0077F02.</title>
        <authorList>
            <person name="Sasaki T."/>
            <person name="Matsumoto T."/>
            <person name="Katayose Y."/>
        </authorList>
    </citation>
    <scope>NUCLEOTIDE SEQUENCE</scope>
</reference>
<name>Q8H2Z0_ORYSJ</name>
<proteinExistence type="predicted"/>